<proteinExistence type="predicted"/>
<evidence type="ECO:0000313" key="4">
    <source>
        <dbReference type="Proteomes" id="UP000295554"/>
    </source>
</evidence>
<dbReference type="OrthoDB" id="5731529at2"/>
<accession>A0A4R5LWW1</accession>
<feature type="signal peptide" evidence="2">
    <location>
        <begin position="1"/>
        <end position="17"/>
    </location>
</feature>
<feature type="region of interest" description="Disordered" evidence="1">
    <location>
        <begin position="22"/>
        <end position="46"/>
    </location>
</feature>
<dbReference type="AlphaFoldDB" id="A0A4R5LWW1"/>
<feature type="chain" id="PRO_5020773469" evidence="2">
    <location>
        <begin position="18"/>
        <end position="203"/>
    </location>
</feature>
<dbReference type="PROSITE" id="PS51257">
    <property type="entry name" value="PROKAR_LIPOPROTEIN"/>
    <property type="match status" value="1"/>
</dbReference>
<keyword evidence="4" id="KW-1185">Reference proteome</keyword>
<keyword evidence="2" id="KW-0732">Signal</keyword>
<dbReference type="Proteomes" id="UP000295554">
    <property type="component" value="Unassembled WGS sequence"/>
</dbReference>
<evidence type="ECO:0000313" key="3">
    <source>
        <dbReference type="EMBL" id="TDG15940.1"/>
    </source>
</evidence>
<dbReference type="EMBL" id="SMSE01000001">
    <property type="protein sequence ID" value="TDG15940.1"/>
    <property type="molecule type" value="Genomic_DNA"/>
</dbReference>
<dbReference type="Gene3D" id="2.60.120.260">
    <property type="entry name" value="Galactose-binding domain-like"/>
    <property type="match status" value="1"/>
</dbReference>
<protein>
    <submittedName>
        <fullName evidence="3">Uncharacterized protein</fullName>
    </submittedName>
</protein>
<feature type="compositionally biased region" description="Polar residues" evidence="1">
    <location>
        <begin position="22"/>
        <end position="34"/>
    </location>
</feature>
<organism evidence="3 4">
    <name type="scientific">Seongchinamella unica</name>
    <dbReference type="NCBI Taxonomy" id="2547392"/>
    <lineage>
        <taxon>Bacteria</taxon>
        <taxon>Pseudomonadati</taxon>
        <taxon>Pseudomonadota</taxon>
        <taxon>Gammaproteobacteria</taxon>
        <taxon>Cellvibrionales</taxon>
        <taxon>Halieaceae</taxon>
        <taxon>Seongchinamella</taxon>
    </lineage>
</organism>
<gene>
    <name evidence="3" type="ORF">E2F43_06865</name>
</gene>
<comment type="caution">
    <text evidence="3">The sequence shown here is derived from an EMBL/GenBank/DDBJ whole genome shotgun (WGS) entry which is preliminary data.</text>
</comment>
<name>A0A4R5LWW1_9GAMM</name>
<reference evidence="3 4" key="1">
    <citation type="submission" date="2019-03" db="EMBL/GenBank/DDBJ databases">
        <title>Seongchinamella monodicae gen. nov., sp. nov., a novel member of the Gammaproteobacteria isolated from a tidal mudflat of beach.</title>
        <authorList>
            <person name="Yang H.G."/>
            <person name="Kang J.W."/>
            <person name="Lee S.D."/>
        </authorList>
    </citation>
    <scope>NUCLEOTIDE SEQUENCE [LARGE SCALE GENOMIC DNA]</scope>
    <source>
        <strain evidence="3 4">GH4-78</strain>
    </source>
</reference>
<evidence type="ECO:0000256" key="2">
    <source>
        <dbReference type="SAM" id="SignalP"/>
    </source>
</evidence>
<sequence length="203" mass="21864">MDISRLFLAGALTAALAACSSDTAETPAPGSTQCEGRGKNLLQDPGFTTIDAPRRERKWSSSQHGGTPSFQYSASDGELLIEKTGSEPWFIITQHIDREDIPGRRVVFSADIKLDLRPPAIPHAFKQGGGLTVSARANGKPVVSSVMEHEPHMGKTDWQPVQVVLELPKQVPSVRLGFIHQADGSIRVRNPSLMRVATGDCAG</sequence>
<dbReference type="RefSeq" id="WP_133210886.1">
    <property type="nucleotide sequence ID" value="NZ_SMSE01000001.1"/>
</dbReference>
<evidence type="ECO:0000256" key="1">
    <source>
        <dbReference type="SAM" id="MobiDB-lite"/>
    </source>
</evidence>